<dbReference type="PANTHER" id="PTHR24241:SF76">
    <property type="entry name" value="NEUROPEPTIDE SIFAMIDE RECEPTOR"/>
    <property type="match status" value="1"/>
</dbReference>
<feature type="domain" description="G-protein coupled receptors family 1 profile" evidence="8">
    <location>
        <begin position="1"/>
        <end position="127"/>
    </location>
</feature>
<keyword evidence="2" id="KW-1003">Cell membrane</keyword>
<dbReference type="AlphaFoldDB" id="A0A0M3J1L1"/>
<evidence type="ECO:0000259" key="8">
    <source>
        <dbReference type="PROSITE" id="PS50262"/>
    </source>
</evidence>
<evidence type="ECO:0000256" key="5">
    <source>
        <dbReference type="ARBA" id="ARBA00023136"/>
    </source>
</evidence>
<dbReference type="GO" id="GO:0032870">
    <property type="term" value="P:cellular response to hormone stimulus"/>
    <property type="evidence" value="ECO:0007669"/>
    <property type="project" value="TreeGrafter"/>
</dbReference>
<keyword evidence="10" id="KW-1185">Reference proteome</keyword>
<dbReference type="SUPFAM" id="SSF81321">
    <property type="entry name" value="Family A G protein-coupled receptor-like"/>
    <property type="match status" value="1"/>
</dbReference>
<organism evidence="11">
    <name type="scientific">Anisakis simplex</name>
    <name type="common">Herring worm</name>
    <dbReference type="NCBI Taxonomy" id="6269"/>
    <lineage>
        <taxon>Eukaryota</taxon>
        <taxon>Metazoa</taxon>
        <taxon>Ecdysozoa</taxon>
        <taxon>Nematoda</taxon>
        <taxon>Chromadorea</taxon>
        <taxon>Rhabditida</taxon>
        <taxon>Spirurina</taxon>
        <taxon>Ascaridomorpha</taxon>
        <taxon>Ascaridoidea</taxon>
        <taxon>Anisakidae</taxon>
        <taxon>Anisakis</taxon>
        <taxon>Anisakis simplex complex</taxon>
    </lineage>
</organism>
<keyword evidence="5 7" id="KW-0472">Membrane</keyword>
<evidence type="ECO:0000256" key="7">
    <source>
        <dbReference type="SAM" id="Phobius"/>
    </source>
</evidence>
<dbReference type="PROSITE" id="PS50262">
    <property type="entry name" value="G_PROTEIN_RECEP_F1_2"/>
    <property type="match status" value="1"/>
</dbReference>
<gene>
    <name evidence="9" type="ORF">ASIM_LOCUS1294</name>
</gene>
<protein>
    <submittedName>
        <fullName evidence="11">G_PROTEIN_RECEP_F1_2 domain-containing protein</fullName>
    </submittedName>
</protein>
<dbReference type="GO" id="GO:0004930">
    <property type="term" value="F:G protein-coupled receptor activity"/>
    <property type="evidence" value="ECO:0007669"/>
    <property type="project" value="InterPro"/>
</dbReference>
<feature type="transmembrane region" description="Helical" evidence="7">
    <location>
        <begin position="33"/>
        <end position="52"/>
    </location>
</feature>
<proteinExistence type="predicted"/>
<reference evidence="9 10" key="2">
    <citation type="submission" date="2018-11" db="EMBL/GenBank/DDBJ databases">
        <authorList>
            <consortium name="Pathogen Informatics"/>
        </authorList>
    </citation>
    <scope>NUCLEOTIDE SEQUENCE [LARGE SCALE GENOMIC DNA]</scope>
</reference>
<reference evidence="11" key="1">
    <citation type="submission" date="2017-02" db="UniProtKB">
        <authorList>
            <consortium name="WormBaseParasite"/>
        </authorList>
    </citation>
    <scope>IDENTIFICATION</scope>
</reference>
<dbReference type="GO" id="GO:0005886">
    <property type="term" value="C:plasma membrane"/>
    <property type="evidence" value="ECO:0007669"/>
    <property type="project" value="UniProtKB-SubCell"/>
</dbReference>
<keyword evidence="3 7" id="KW-0812">Transmembrane</keyword>
<accession>A0A0M3J1L1</accession>
<name>A0A0M3J1L1_ANISI</name>
<evidence type="ECO:0000256" key="6">
    <source>
        <dbReference type="ARBA" id="ARBA00023170"/>
    </source>
</evidence>
<comment type="subcellular location">
    <subcellularLocation>
        <location evidence="1">Cell membrane</location>
        <topology evidence="1">Multi-pass membrane protein</topology>
    </subcellularLocation>
</comment>
<dbReference type="InterPro" id="IPR017452">
    <property type="entry name" value="GPCR_Rhodpsn_7TM"/>
</dbReference>
<dbReference type="Pfam" id="PF00001">
    <property type="entry name" value="7tm_1"/>
    <property type="match status" value="1"/>
</dbReference>
<dbReference type="Proteomes" id="UP000267096">
    <property type="component" value="Unassembled WGS sequence"/>
</dbReference>
<dbReference type="InterPro" id="IPR000276">
    <property type="entry name" value="GPCR_Rhodpsn"/>
</dbReference>
<evidence type="ECO:0000256" key="4">
    <source>
        <dbReference type="ARBA" id="ARBA00022989"/>
    </source>
</evidence>
<evidence type="ECO:0000313" key="11">
    <source>
        <dbReference type="WBParaSite" id="ASIM_0000141401-mRNA-1"/>
    </source>
</evidence>
<sequence>MVKTNSRAVLEYVAIAHPVRNMWLSSIGRAKKVIAIIWLMSAVFAIPTAIRIDYNFNDSLLGDRVYWCAREFPEFFGSSRRLLNKMYAVYQMTLLIVFPVVTMTICYARVSIIVYSSSRDRGLASVM</sequence>
<evidence type="ECO:0000313" key="10">
    <source>
        <dbReference type="Proteomes" id="UP000267096"/>
    </source>
</evidence>
<dbReference type="OrthoDB" id="2132067at2759"/>
<evidence type="ECO:0000256" key="3">
    <source>
        <dbReference type="ARBA" id="ARBA00022692"/>
    </source>
</evidence>
<evidence type="ECO:0000256" key="2">
    <source>
        <dbReference type="ARBA" id="ARBA00022475"/>
    </source>
</evidence>
<dbReference type="GO" id="GO:0042277">
    <property type="term" value="F:peptide binding"/>
    <property type="evidence" value="ECO:0007669"/>
    <property type="project" value="TreeGrafter"/>
</dbReference>
<dbReference type="PANTHER" id="PTHR24241">
    <property type="entry name" value="NEUROPEPTIDE RECEPTOR-RELATED G-PROTEIN COUPLED RECEPTOR"/>
    <property type="match status" value="1"/>
</dbReference>
<evidence type="ECO:0000313" key="9">
    <source>
        <dbReference type="EMBL" id="VDK18610.1"/>
    </source>
</evidence>
<feature type="transmembrane region" description="Helical" evidence="7">
    <location>
        <begin position="88"/>
        <end position="110"/>
    </location>
</feature>
<keyword evidence="6" id="KW-0675">Receptor</keyword>
<keyword evidence="4 7" id="KW-1133">Transmembrane helix</keyword>
<dbReference type="Gene3D" id="1.20.1070.10">
    <property type="entry name" value="Rhodopsin 7-helix transmembrane proteins"/>
    <property type="match status" value="1"/>
</dbReference>
<dbReference type="EMBL" id="UYRR01001297">
    <property type="protein sequence ID" value="VDK18610.1"/>
    <property type="molecule type" value="Genomic_DNA"/>
</dbReference>
<dbReference type="WBParaSite" id="ASIM_0000141401-mRNA-1">
    <property type="protein sequence ID" value="ASIM_0000141401-mRNA-1"/>
    <property type="gene ID" value="ASIM_0000141401"/>
</dbReference>
<evidence type="ECO:0000256" key="1">
    <source>
        <dbReference type="ARBA" id="ARBA00004651"/>
    </source>
</evidence>